<reference evidence="1" key="1">
    <citation type="submission" date="2014-09" db="EMBL/GenBank/DDBJ databases">
        <authorList>
            <person name="Magalhaes I.L.F."/>
            <person name="Oliveira U."/>
            <person name="Santos F.R."/>
            <person name="Vidigal T.H.D.A."/>
            <person name="Brescovit A.D."/>
            <person name="Santos A.J."/>
        </authorList>
    </citation>
    <scope>NUCLEOTIDE SEQUENCE</scope>
    <source>
        <tissue evidence="1">Shoot tissue taken approximately 20 cm above the soil surface</tissue>
    </source>
</reference>
<reference evidence="1" key="2">
    <citation type="journal article" date="2015" name="Data Brief">
        <title>Shoot transcriptome of the giant reed, Arundo donax.</title>
        <authorList>
            <person name="Barrero R.A."/>
            <person name="Guerrero F.D."/>
            <person name="Moolhuijzen P."/>
            <person name="Goolsby J.A."/>
            <person name="Tidwell J."/>
            <person name="Bellgard S.E."/>
            <person name="Bellgard M.I."/>
        </authorList>
    </citation>
    <scope>NUCLEOTIDE SEQUENCE</scope>
    <source>
        <tissue evidence="1">Shoot tissue taken approximately 20 cm above the soil surface</tissue>
    </source>
</reference>
<name>A0A0A9C603_ARUDO</name>
<dbReference type="AlphaFoldDB" id="A0A0A9C603"/>
<proteinExistence type="predicted"/>
<accession>A0A0A9C603</accession>
<dbReference type="EMBL" id="GBRH01229060">
    <property type="protein sequence ID" value="JAD68835.1"/>
    <property type="molecule type" value="Transcribed_RNA"/>
</dbReference>
<organism evidence="1">
    <name type="scientific">Arundo donax</name>
    <name type="common">Giant reed</name>
    <name type="synonym">Donax arundinaceus</name>
    <dbReference type="NCBI Taxonomy" id="35708"/>
    <lineage>
        <taxon>Eukaryota</taxon>
        <taxon>Viridiplantae</taxon>
        <taxon>Streptophyta</taxon>
        <taxon>Embryophyta</taxon>
        <taxon>Tracheophyta</taxon>
        <taxon>Spermatophyta</taxon>
        <taxon>Magnoliopsida</taxon>
        <taxon>Liliopsida</taxon>
        <taxon>Poales</taxon>
        <taxon>Poaceae</taxon>
        <taxon>PACMAD clade</taxon>
        <taxon>Arundinoideae</taxon>
        <taxon>Arundineae</taxon>
        <taxon>Arundo</taxon>
    </lineage>
</organism>
<sequence length="33" mass="3862">MAHVLHVIIPIHTNFSVVRHFHSYIVNLFFQGS</sequence>
<evidence type="ECO:0000313" key="1">
    <source>
        <dbReference type="EMBL" id="JAD68835.1"/>
    </source>
</evidence>
<protein>
    <submittedName>
        <fullName evidence="1">Uncharacterized protein</fullName>
    </submittedName>
</protein>